<sequence>EAGRRVGVLRADLLAEDAVRVLAGAADLLVHPRGPGGHLLVHPVAAALAVDDADALADRVEDQARLLADERALEGEEVGGVGEDRAELVAADRVDRLVDRVHLDEVAVPAEGRESVGV</sequence>
<organism evidence="1">
    <name type="scientific">uncultured Phycisphaerae bacterium</name>
    <dbReference type="NCBI Taxonomy" id="904963"/>
    <lineage>
        <taxon>Bacteria</taxon>
        <taxon>Pseudomonadati</taxon>
        <taxon>Planctomycetota</taxon>
        <taxon>Phycisphaerae</taxon>
        <taxon>environmental samples</taxon>
    </lineage>
</organism>
<reference evidence="1" key="1">
    <citation type="submission" date="2020-02" db="EMBL/GenBank/DDBJ databases">
        <authorList>
            <person name="Meier V. D."/>
        </authorList>
    </citation>
    <scope>NUCLEOTIDE SEQUENCE</scope>
    <source>
        <strain evidence="1">AVDCRST_MAG64</strain>
    </source>
</reference>
<feature type="non-terminal residue" evidence="1">
    <location>
        <position position="1"/>
    </location>
</feature>
<feature type="non-terminal residue" evidence="1">
    <location>
        <position position="118"/>
    </location>
</feature>
<evidence type="ECO:0000313" key="1">
    <source>
        <dbReference type="EMBL" id="CAA9433050.1"/>
    </source>
</evidence>
<proteinExistence type="predicted"/>
<name>A0A6J4Q5W7_9BACT</name>
<accession>A0A6J4Q5W7</accession>
<gene>
    <name evidence="1" type="ORF">AVDCRST_MAG64-3619</name>
</gene>
<protein>
    <submittedName>
        <fullName evidence="1">Uncharacterized protein</fullName>
    </submittedName>
</protein>
<dbReference type="EMBL" id="CADCUQ010000834">
    <property type="protein sequence ID" value="CAA9433050.1"/>
    <property type="molecule type" value="Genomic_DNA"/>
</dbReference>
<dbReference type="AlphaFoldDB" id="A0A6J4Q5W7"/>